<evidence type="ECO:0000256" key="1">
    <source>
        <dbReference type="ARBA" id="ARBA00004123"/>
    </source>
</evidence>
<keyword evidence="11" id="KW-1185">Reference proteome</keyword>
<evidence type="ECO:0000256" key="3">
    <source>
        <dbReference type="ARBA" id="ARBA00022833"/>
    </source>
</evidence>
<dbReference type="Pfam" id="PF04082">
    <property type="entry name" value="Fungal_trans"/>
    <property type="match status" value="1"/>
</dbReference>
<keyword evidence="6" id="KW-0804">Transcription</keyword>
<evidence type="ECO:0000256" key="8">
    <source>
        <dbReference type="SAM" id="MobiDB-lite"/>
    </source>
</evidence>
<evidence type="ECO:0000256" key="2">
    <source>
        <dbReference type="ARBA" id="ARBA00022723"/>
    </source>
</evidence>
<dbReference type="PANTHER" id="PTHR31313:SF4">
    <property type="entry name" value="CONIDIAL DEVELOPMENT PROTEIN FLUFFY"/>
    <property type="match status" value="1"/>
</dbReference>
<feature type="region of interest" description="Disordered" evidence="8">
    <location>
        <begin position="167"/>
        <end position="200"/>
    </location>
</feature>
<dbReference type="Gene3D" id="4.10.240.10">
    <property type="entry name" value="Zn(2)-C6 fungal-type DNA-binding domain"/>
    <property type="match status" value="1"/>
</dbReference>
<dbReference type="SUPFAM" id="SSF57701">
    <property type="entry name" value="Zn2/Cys6 DNA-binding domain"/>
    <property type="match status" value="1"/>
</dbReference>
<dbReference type="PROSITE" id="PS00463">
    <property type="entry name" value="ZN2_CY6_FUNGAL_1"/>
    <property type="match status" value="1"/>
</dbReference>
<keyword evidence="5" id="KW-0238">DNA-binding</keyword>
<sequence length="648" mass="71993">MPREHLTLIACSNCRKKRTKCDGKTPCGRCRSRNHECCYESKMWRTKGQLRAEIDRLRAQLHQAGMILDALTSGDDYRLILDRLRKGEAVATIARDLRVQSEEAPESDISATSDIPSLSLGVKGRETVDSWFLDLDAPSQRPAKEYKVEISADQTRIWPAPSQTYREASDDETEIRKTSAGRDSVFSSGPATSISASSCSPSSCSLSLVADSATKVRRWTGVTNDDYLIRQLLFCYFSWEHPIFTLVRKKPFQVDFEDGRERYCSSALVNAILAVACRFLDSSATISITNGLADRFVEESHRLISLEHDKSSLTRIQAIGVLALKEAAEGHQMESHLLAKQCAEEAVAVAHASAKEETEDDEYRKVKATTICGGVSLYRMLSLLKAFSASHDSQRVGNAIAEDIPLSVLDDMQNIFYSHVPHCEPSSTVVFELTDLAHASLFDLFIRKQPVKGPDLIAAYTKYLSWYESTFENLRRDAACTPAVLFLHIYFQYCLMLLLRPFARFGIVGAELSPRAVCLDAARAISRLASSSSRLFTLRRAPCFLPFLVLAATLTQVCPEPLPAAQLFHVLARQRVRANEQLEPSPLVTTTPSWNASTLHTDLIPALVVGTAQLADMSECHPLAAEWVCILVELRTALGAEHCNEFCC</sequence>
<reference evidence="10" key="1">
    <citation type="submission" date="2022-07" db="EMBL/GenBank/DDBJ databases">
        <title>Fungi with potential for degradation of polypropylene.</title>
        <authorList>
            <person name="Gostincar C."/>
        </authorList>
    </citation>
    <scope>NUCLEOTIDE SEQUENCE</scope>
    <source>
        <strain evidence="10">EXF-13308</strain>
    </source>
</reference>
<evidence type="ECO:0000256" key="5">
    <source>
        <dbReference type="ARBA" id="ARBA00023125"/>
    </source>
</evidence>
<dbReference type="PANTHER" id="PTHR31313">
    <property type="entry name" value="TY1 ENHANCER ACTIVATOR"/>
    <property type="match status" value="1"/>
</dbReference>
<dbReference type="GO" id="GO:0006351">
    <property type="term" value="P:DNA-templated transcription"/>
    <property type="evidence" value="ECO:0007669"/>
    <property type="project" value="InterPro"/>
</dbReference>
<feature type="domain" description="Zn(2)-C6 fungal-type" evidence="9">
    <location>
        <begin position="10"/>
        <end position="39"/>
    </location>
</feature>
<evidence type="ECO:0000256" key="7">
    <source>
        <dbReference type="ARBA" id="ARBA00023242"/>
    </source>
</evidence>
<dbReference type="Proteomes" id="UP001174694">
    <property type="component" value="Unassembled WGS sequence"/>
</dbReference>
<evidence type="ECO:0000256" key="6">
    <source>
        <dbReference type="ARBA" id="ARBA00023163"/>
    </source>
</evidence>
<dbReference type="GO" id="GO:0008270">
    <property type="term" value="F:zinc ion binding"/>
    <property type="evidence" value="ECO:0007669"/>
    <property type="project" value="InterPro"/>
</dbReference>
<protein>
    <recommendedName>
        <fullName evidence="9">Zn(2)-C6 fungal-type domain-containing protein</fullName>
    </recommendedName>
</protein>
<evidence type="ECO:0000313" key="10">
    <source>
        <dbReference type="EMBL" id="KAJ9130007.1"/>
    </source>
</evidence>
<feature type="compositionally biased region" description="Low complexity" evidence="8">
    <location>
        <begin position="187"/>
        <end position="200"/>
    </location>
</feature>
<dbReference type="PROSITE" id="PS50048">
    <property type="entry name" value="ZN2_CY6_FUNGAL_2"/>
    <property type="match status" value="1"/>
</dbReference>
<dbReference type="Pfam" id="PF00172">
    <property type="entry name" value="Zn_clus"/>
    <property type="match status" value="1"/>
</dbReference>
<proteinExistence type="predicted"/>
<dbReference type="CDD" id="cd00067">
    <property type="entry name" value="GAL4"/>
    <property type="match status" value="1"/>
</dbReference>
<evidence type="ECO:0000256" key="4">
    <source>
        <dbReference type="ARBA" id="ARBA00023015"/>
    </source>
</evidence>
<dbReference type="GO" id="GO:0003677">
    <property type="term" value="F:DNA binding"/>
    <property type="evidence" value="ECO:0007669"/>
    <property type="project" value="UniProtKB-KW"/>
</dbReference>
<evidence type="ECO:0000259" key="9">
    <source>
        <dbReference type="PROSITE" id="PS50048"/>
    </source>
</evidence>
<name>A0AA38R7Q4_9PEZI</name>
<dbReference type="InterPro" id="IPR001138">
    <property type="entry name" value="Zn2Cys6_DnaBD"/>
</dbReference>
<dbReference type="GO" id="GO:0000981">
    <property type="term" value="F:DNA-binding transcription factor activity, RNA polymerase II-specific"/>
    <property type="evidence" value="ECO:0007669"/>
    <property type="project" value="InterPro"/>
</dbReference>
<dbReference type="GO" id="GO:0005634">
    <property type="term" value="C:nucleus"/>
    <property type="evidence" value="ECO:0007669"/>
    <property type="project" value="UniProtKB-SubCell"/>
</dbReference>
<dbReference type="InterPro" id="IPR051615">
    <property type="entry name" value="Transcr_Regulatory_Elem"/>
</dbReference>
<dbReference type="SMART" id="SM00066">
    <property type="entry name" value="GAL4"/>
    <property type="match status" value="1"/>
</dbReference>
<comment type="subcellular location">
    <subcellularLocation>
        <location evidence="1">Nucleus</location>
    </subcellularLocation>
</comment>
<dbReference type="InterPro" id="IPR007219">
    <property type="entry name" value="XnlR_reg_dom"/>
</dbReference>
<dbReference type="EMBL" id="JANBVO010000113">
    <property type="protein sequence ID" value="KAJ9130007.1"/>
    <property type="molecule type" value="Genomic_DNA"/>
</dbReference>
<accession>A0AA38R7Q4</accession>
<dbReference type="InterPro" id="IPR036864">
    <property type="entry name" value="Zn2-C6_fun-type_DNA-bd_sf"/>
</dbReference>
<keyword evidence="3" id="KW-0862">Zinc</keyword>
<keyword evidence="4" id="KW-0805">Transcription regulation</keyword>
<gene>
    <name evidence="10" type="ORF">NKR23_g12379</name>
</gene>
<keyword evidence="7" id="KW-0539">Nucleus</keyword>
<comment type="caution">
    <text evidence="10">The sequence shown here is derived from an EMBL/GenBank/DDBJ whole genome shotgun (WGS) entry which is preliminary data.</text>
</comment>
<dbReference type="AlphaFoldDB" id="A0AA38R7Q4"/>
<evidence type="ECO:0000313" key="11">
    <source>
        <dbReference type="Proteomes" id="UP001174694"/>
    </source>
</evidence>
<keyword evidence="2" id="KW-0479">Metal-binding</keyword>
<dbReference type="CDD" id="cd12148">
    <property type="entry name" value="fungal_TF_MHR"/>
    <property type="match status" value="1"/>
</dbReference>
<organism evidence="10 11">
    <name type="scientific">Pleurostoma richardsiae</name>
    <dbReference type="NCBI Taxonomy" id="41990"/>
    <lineage>
        <taxon>Eukaryota</taxon>
        <taxon>Fungi</taxon>
        <taxon>Dikarya</taxon>
        <taxon>Ascomycota</taxon>
        <taxon>Pezizomycotina</taxon>
        <taxon>Sordariomycetes</taxon>
        <taxon>Sordariomycetidae</taxon>
        <taxon>Calosphaeriales</taxon>
        <taxon>Pleurostomataceae</taxon>
        <taxon>Pleurostoma</taxon>
    </lineage>
</organism>